<dbReference type="PROSITE" id="PS50297">
    <property type="entry name" value="ANK_REP_REGION"/>
    <property type="match status" value="4"/>
</dbReference>
<feature type="region of interest" description="Disordered" evidence="4">
    <location>
        <begin position="1588"/>
        <end position="1614"/>
    </location>
</feature>
<feature type="compositionally biased region" description="Basic residues" evidence="4">
    <location>
        <begin position="257"/>
        <end position="274"/>
    </location>
</feature>
<dbReference type="SMART" id="SM00248">
    <property type="entry name" value="ANK"/>
    <property type="match status" value="13"/>
</dbReference>
<dbReference type="EMBL" id="JAOAOG010000197">
    <property type="protein sequence ID" value="KAJ6241092.1"/>
    <property type="molecule type" value="Genomic_DNA"/>
</dbReference>
<dbReference type="PANTHER" id="PTHR24173:SF74">
    <property type="entry name" value="ANKYRIN REPEAT DOMAIN-CONTAINING PROTEIN 16"/>
    <property type="match status" value="1"/>
</dbReference>
<organism evidence="6 7">
    <name type="scientific">Anaeramoeba flamelloides</name>
    <dbReference type="NCBI Taxonomy" id="1746091"/>
    <lineage>
        <taxon>Eukaryota</taxon>
        <taxon>Metamonada</taxon>
        <taxon>Anaeramoebidae</taxon>
        <taxon>Anaeramoeba</taxon>
    </lineage>
</organism>
<evidence type="ECO:0000256" key="4">
    <source>
        <dbReference type="SAM" id="MobiDB-lite"/>
    </source>
</evidence>
<dbReference type="InterPro" id="IPR036770">
    <property type="entry name" value="Ankyrin_rpt-contain_sf"/>
</dbReference>
<dbReference type="Pfam" id="PF00787">
    <property type="entry name" value="PX"/>
    <property type="match status" value="1"/>
</dbReference>
<dbReference type="Pfam" id="PF12796">
    <property type="entry name" value="Ank_2"/>
    <property type="match status" value="4"/>
</dbReference>
<dbReference type="InterPro" id="IPR001683">
    <property type="entry name" value="PX_dom"/>
</dbReference>
<keyword evidence="7" id="KW-1185">Reference proteome</keyword>
<reference evidence="6" key="1">
    <citation type="submission" date="2022-08" db="EMBL/GenBank/DDBJ databases">
        <title>Novel sulfate-reducing endosymbionts in the free-living metamonad Anaeramoeba.</title>
        <authorList>
            <person name="Jerlstrom-Hultqvist J."/>
            <person name="Cepicka I."/>
            <person name="Gallot-Lavallee L."/>
            <person name="Salas-Leiva D."/>
            <person name="Curtis B.A."/>
            <person name="Zahonova K."/>
            <person name="Pipaliya S."/>
            <person name="Dacks J."/>
            <person name="Roger A.J."/>
        </authorList>
    </citation>
    <scope>NUCLEOTIDE SEQUENCE</scope>
    <source>
        <strain evidence="6">Schooner1</strain>
    </source>
</reference>
<feature type="region of interest" description="Disordered" evidence="4">
    <location>
        <begin position="256"/>
        <end position="278"/>
    </location>
</feature>
<feature type="compositionally biased region" description="Polar residues" evidence="4">
    <location>
        <begin position="565"/>
        <end position="575"/>
    </location>
</feature>
<feature type="repeat" description="ANK" evidence="3">
    <location>
        <begin position="1185"/>
        <end position="1217"/>
    </location>
</feature>
<feature type="compositionally biased region" description="Polar residues" evidence="4">
    <location>
        <begin position="489"/>
        <end position="526"/>
    </location>
</feature>
<dbReference type="PANTHER" id="PTHR24173">
    <property type="entry name" value="ANKYRIN REPEAT CONTAINING"/>
    <property type="match status" value="1"/>
</dbReference>
<feature type="region of interest" description="Disordered" evidence="4">
    <location>
        <begin position="489"/>
        <end position="577"/>
    </location>
</feature>
<evidence type="ECO:0000256" key="1">
    <source>
        <dbReference type="ARBA" id="ARBA00022737"/>
    </source>
</evidence>
<evidence type="ECO:0000313" key="6">
    <source>
        <dbReference type="EMBL" id="KAJ6241092.1"/>
    </source>
</evidence>
<dbReference type="Proteomes" id="UP001150062">
    <property type="component" value="Unassembled WGS sequence"/>
</dbReference>
<evidence type="ECO:0000256" key="2">
    <source>
        <dbReference type="ARBA" id="ARBA00023043"/>
    </source>
</evidence>
<dbReference type="InterPro" id="IPR036871">
    <property type="entry name" value="PX_dom_sf"/>
</dbReference>
<dbReference type="SUPFAM" id="SSF48403">
    <property type="entry name" value="Ankyrin repeat"/>
    <property type="match status" value="2"/>
</dbReference>
<evidence type="ECO:0000313" key="7">
    <source>
        <dbReference type="Proteomes" id="UP001150062"/>
    </source>
</evidence>
<comment type="caution">
    <text evidence="6">The sequence shown here is derived from an EMBL/GenBank/DDBJ whole genome shotgun (WGS) entry which is preliminary data.</text>
</comment>
<feature type="compositionally biased region" description="Low complexity" evidence="4">
    <location>
        <begin position="1594"/>
        <end position="1614"/>
    </location>
</feature>
<dbReference type="PROSITE" id="PS50003">
    <property type="entry name" value="PH_DOMAIN"/>
    <property type="match status" value="1"/>
</dbReference>
<feature type="region of interest" description="Disordered" evidence="4">
    <location>
        <begin position="1"/>
        <end position="36"/>
    </location>
</feature>
<dbReference type="Gene3D" id="3.30.1520.10">
    <property type="entry name" value="Phox-like domain"/>
    <property type="match status" value="1"/>
</dbReference>
<keyword evidence="2 3" id="KW-0040">ANK repeat</keyword>
<evidence type="ECO:0000259" key="5">
    <source>
        <dbReference type="PROSITE" id="PS50003"/>
    </source>
</evidence>
<sequence>MSTNKKLKKGNKKKSNKSRNKSKKKKKKGKNSKLKTRSFQILLKGSKLVSFSFDWREKSEDIIKAICINEKISSKNSNKYCLVLTSPQVTWPLKGHRQPLKIVDLMKDNCPVQISFRKKKSKEKITLRTHYISREGKSRIQFSFDHNSTIEEIICKIAYNKQINPNNLIAECVLQKKRNKLISDKTSLVDLLKQNLGDNGFKLLIKDKDFQTLEIKSVSEDSESQKDDSIDSISSDDLMDFFNEEANLPSQGEKVLKEKKKQEVKKKVQKKSPTKSKLNNQRLEINVKATSPSSKNEIKQTIPINENKTITKEKSLQLEQKIPIKIDPKIKNDHHHDKTNNYEYKDIMIETNIIEKKLAEKNEKNISTHAKLLNNYQNNLDKKIFIMETIDINGISNNNSKSSTSLSSSSESSDFSAFENSFNEGKIISPYEKKNIGFIRNINPKKNKKNLLKINEPSDSRFDKLNNYTPKYADLKKKLFPYHSGSDSFDNYSNPGSNESDSTDSQSIKQTIKKNPNDENSNPQNVKDSKKETKTENTNTIKNVTSNSNKPTTEQNSEYEDIQNTKKNGSTNNPNHIDYKYPPKYYFTRTKVDFQEFNRNIMDYVVEMNTKYLKNIGFLMETQNQLDKIQKNIGILEMIKLEMEDIGSFFNKHLMQIKNVVEKQILSFYDFSLPWMIEKFNLPKGTYTYENLVTLEDIITKRQKKSEENLKEALMLIKDLQSLKEFLISKDKGLVDLIKQDLGVYWFSTNNELEMASGRSRALSSFGIKYTCSPIKMGELELKTGVLSKKTLVYLTLSQTFLNYIKLERNKKQNLDEKLKKRELKQSIPLNYLQIPAHTMIDNIEKDQYSFRILNGLKNLEFITNSELEKENWVRMIHLMKSKFHIQKLIRVNAVQPKYPWSYALIFHGDEFEPGLYSIDIRCNNSMWNIKKTFQDFLNFRKELESTFTNTIFPKFRKGLVNKKIRTQSKLTHYEGNNCKDGERGETKDYYDVDVGEEEDKDKNKDHDGKNSLSIEKTNFIEAFLIDILSDLEISQSKQVLSFLKIDYIYNAVIMEDYELMEMIFKFNKKSALDLTTNDDNVLHFAIKNKCNQKIIKLILENSSFLYKVPNKEFITPLLLTIKVGQLNTLRTFAEFDKRIDLNFSLKDLNDITPFLYSAKYSQLEIMKFLVSKEQVNINHQESSSQNSALHYAILHGNIEMVKYLLDVGIDKELKNEQILTPLNMAIRKQKYEIVKLLLEKRCDPTSKNKNSLSSLHFAAQRGNHKILKMLLDLKGININMRDSHDRTAIYYSIEANSLECIKLLAQRNALLNIRDDLQISPIHLSIMKNNDTIIRYLWGQLIVLKNKKILSIMEKKKKYASNRSKKRKKKFSIISINSKKSIIKPTLEGMYLIHTATSIGNLNSIKLILQNNKRHQINLRNTDGNTPLHIAIINSKIPIINYLLLNKAEIMVKNKKGESPLYLTASIRSQQHSVTIADILLRHRALINSRNEETQRTCLHCAIVNKNKKLARFFLEMGADLNMKDTRGNTALHFIAKFKFESLFIYFVQRGADPYCTNKNKKSPIDIINNNKFKKKIKEIRENYLKLQKKPPSSSSSSSSSSNSTTTTSSSSSSSARCIRKKMSLLNNVQEVFITVYYHPEKVSEKIFHSATGLPFINYKNISQLKTAIIKKFNINTNQKISLLFKDDELNYSTRLDDNTDYNLLLNVTGSVHAYPTVFFEKIFEFSFFEN</sequence>
<gene>
    <name evidence="6" type="ORF">M0813_23743</name>
</gene>
<name>A0ABQ8Y8G6_9EUKA</name>
<dbReference type="SUPFAM" id="SSF64268">
    <property type="entry name" value="PX domain"/>
    <property type="match status" value="1"/>
</dbReference>
<feature type="domain" description="PH" evidence="5">
    <location>
        <begin position="773"/>
        <end position="882"/>
    </location>
</feature>
<feature type="repeat" description="ANK" evidence="3">
    <location>
        <begin position="1424"/>
        <end position="1456"/>
    </location>
</feature>
<feature type="repeat" description="ANK" evidence="3">
    <location>
        <begin position="1218"/>
        <end position="1250"/>
    </location>
</feature>
<dbReference type="PROSITE" id="PS50088">
    <property type="entry name" value="ANK_REPEAT"/>
    <property type="match status" value="5"/>
</dbReference>
<dbReference type="SUPFAM" id="SSF50729">
    <property type="entry name" value="PH domain-like"/>
    <property type="match status" value="1"/>
</dbReference>
<accession>A0ABQ8Y8G6</accession>
<protein>
    <submittedName>
        <fullName evidence="6">Molting protein mlt-4</fullName>
    </submittedName>
</protein>
<feature type="repeat" description="ANK" evidence="3">
    <location>
        <begin position="1251"/>
        <end position="1284"/>
    </location>
</feature>
<dbReference type="Gene3D" id="1.25.40.20">
    <property type="entry name" value="Ankyrin repeat-containing domain"/>
    <property type="match status" value="2"/>
</dbReference>
<feature type="repeat" description="ANK" evidence="3">
    <location>
        <begin position="1495"/>
        <end position="1527"/>
    </location>
</feature>
<keyword evidence="1" id="KW-0677">Repeat</keyword>
<dbReference type="InterPro" id="IPR002110">
    <property type="entry name" value="Ankyrin_rpt"/>
</dbReference>
<feature type="compositionally biased region" description="Polar residues" evidence="4">
    <location>
        <begin position="544"/>
        <end position="556"/>
    </location>
</feature>
<dbReference type="SMART" id="SM00233">
    <property type="entry name" value="PH"/>
    <property type="match status" value="1"/>
</dbReference>
<proteinExistence type="predicted"/>
<evidence type="ECO:0000256" key="3">
    <source>
        <dbReference type="PROSITE-ProRule" id="PRU00023"/>
    </source>
</evidence>
<dbReference type="InterPro" id="IPR001849">
    <property type="entry name" value="PH_domain"/>
</dbReference>